<feature type="transmembrane region" description="Helical" evidence="9">
    <location>
        <begin position="12"/>
        <end position="34"/>
    </location>
</feature>
<dbReference type="PROSITE" id="PS50089">
    <property type="entry name" value="ZF_RING_2"/>
    <property type="match status" value="1"/>
</dbReference>
<dbReference type="EMBL" id="SOYY01000017">
    <property type="protein sequence ID" value="KAA0709101.1"/>
    <property type="molecule type" value="Genomic_DNA"/>
</dbReference>
<dbReference type="PANTHER" id="PTHR16200">
    <property type="entry name" value="RING ZINC FINGER"/>
    <property type="match status" value="1"/>
</dbReference>
<evidence type="ECO:0000256" key="1">
    <source>
        <dbReference type="ARBA" id="ARBA00004370"/>
    </source>
</evidence>
<evidence type="ECO:0000256" key="6">
    <source>
        <dbReference type="ARBA" id="ARBA00022989"/>
    </source>
</evidence>
<dbReference type="SUPFAM" id="SSF57850">
    <property type="entry name" value="RING/U-box"/>
    <property type="match status" value="1"/>
</dbReference>
<organism evidence="11 12">
    <name type="scientific">Triplophysa tibetana</name>
    <dbReference type="NCBI Taxonomy" id="1572043"/>
    <lineage>
        <taxon>Eukaryota</taxon>
        <taxon>Metazoa</taxon>
        <taxon>Chordata</taxon>
        <taxon>Craniata</taxon>
        <taxon>Vertebrata</taxon>
        <taxon>Euteleostomi</taxon>
        <taxon>Actinopterygii</taxon>
        <taxon>Neopterygii</taxon>
        <taxon>Teleostei</taxon>
        <taxon>Ostariophysi</taxon>
        <taxon>Cypriniformes</taxon>
        <taxon>Nemacheilidae</taxon>
        <taxon>Triplophysa</taxon>
    </lineage>
</organism>
<proteinExistence type="predicted"/>
<reference evidence="11 12" key="1">
    <citation type="journal article" date="2019" name="Mol. Ecol. Resour.">
        <title>Chromosome-level genome assembly of Triplophysa tibetana, a fish adapted to the harsh high-altitude environment of the Tibetan Plateau.</title>
        <authorList>
            <person name="Yang X."/>
            <person name="Liu H."/>
            <person name="Ma Z."/>
            <person name="Zou Y."/>
            <person name="Zou M."/>
            <person name="Mao Y."/>
            <person name="Li X."/>
            <person name="Wang H."/>
            <person name="Chen T."/>
            <person name="Wang W."/>
            <person name="Yang R."/>
        </authorList>
    </citation>
    <scope>NUCLEOTIDE SEQUENCE [LARGE SCALE GENOMIC DNA]</scope>
    <source>
        <strain evidence="11">TTIB1903HZAU</strain>
        <tissue evidence="11">Muscle</tissue>
    </source>
</reference>
<evidence type="ECO:0000313" key="11">
    <source>
        <dbReference type="EMBL" id="KAA0709101.1"/>
    </source>
</evidence>
<feature type="domain" description="RING-type" evidence="10">
    <location>
        <begin position="251"/>
        <end position="292"/>
    </location>
</feature>
<dbReference type="InterPro" id="IPR003137">
    <property type="entry name" value="PA_domain"/>
</dbReference>
<dbReference type="OrthoDB" id="5357315at2759"/>
<dbReference type="GO" id="GO:0008270">
    <property type="term" value="F:zinc ion binding"/>
    <property type="evidence" value="ECO:0007669"/>
    <property type="project" value="UniProtKB-KW"/>
</dbReference>
<dbReference type="Pfam" id="PF13639">
    <property type="entry name" value="zf-RING_2"/>
    <property type="match status" value="1"/>
</dbReference>
<keyword evidence="4 8" id="KW-0863">Zinc-finger</keyword>
<dbReference type="InterPro" id="IPR051073">
    <property type="entry name" value="ZNRF3_Arkadia_E3_ligases"/>
</dbReference>
<evidence type="ECO:0000256" key="8">
    <source>
        <dbReference type="PROSITE-ProRule" id="PRU00175"/>
    </source>
</evidence>
<evidence type="ECO:0000256" key="2">
    <source>
        <dbReference type="ARBA" id="ARBA00022692"/>
    </source>
</evidence>
<evidence type="ECO:0000256" key="9">
    <source>
        <dbReference type="SAM" id="Phobius"/>
    </source>
</evidence>
<name>A0A5A9NJM0_9TELE</name>
<evidence type="ECO:0000313" key="12">
    <source>
        <dbReference type="Proteomes" id="UP000324632"/>
    </source>
</evidence>
<keyword evidence="6 9" id="KW-1133">Transmembrane helix</keyword>
<dbReference type="InterPro" id="IPR013083">
    <property type="entry name" value="Znf_RING/FYVE/PHD"/>
</dbReference>
<protein>
    <submittedName>
        <fullName evidence="11">E3 ubiquitin-protein ligase RNF128</fullName>
    </submittedName>
</protein>
<keyword evidence="2 9" id="KW-0812">Transmembrane</keyword>
<dbReference type="PROSITE" id="PS51257">
    <property type="entry name" value="PROKAR_LIPOPROTEIN"/>
    <property type="match status" value="1"/>
</dbReference>
<dbReference type="CDD" id="cd02122">
    <property type="entry name" value="PA_GRAIL_like"/>
    <property type="match status" value="1"/>
</dbReference>
<feature type="transmembrane region" description="Helical" evidence="9">
    <location>
        <begin position="178"/>
        <end position="205"/>
    </location>
</feature>
<dbReference type="Proteomes" id="UP000324632">
    <property type="component" value="Chromosome 17"/>
</dbReference>
<comment type="caution">
    <text evidence="11">The sequence shown here is derived from an EMBL/GenBank/DDBJ whole genome shotgun (WGS) entry which is preliminary data.</text>
</comment>
<dbReference type="Gene3D" id="3.30.40.10">
    <property type="entry name" value="Zinc/RING finger domain, C3HC4 (zinc finger)"/>
    <property type="match status" value="1"/>
</dbReference>
<dbReference type="FunFam" id="3.30.40.10:FF:000009">
    <property type="entry name" value="E3 ubiquitin-protein ligase RNF130"/>
    <property type="match status" value="1"/>
</dbReference>
<dbReference type="FunFam" id="3.50.30.30:FF:000003">
    <property type="entry name" value="E3 ubiquitin-protein ligase RNF128"/>
    <property type="match status" value="1"/>
</dbReference>
<keyword evidence="5" id="KW-0862">Zinc</keyword>
<evidence type="ECO:0000256" key="4">
    <source>
        <dbReference type="ARBA" id="ARBA00022771"/>
    </source>
</evidence>
<dbReference type="InterPro" id="IPR001841">
    <property type="entry name" value="Znf_RING"/>
</dbReference>
<sequence length="357" mass="40083">MDNRGRYNSSSVWLMLLVFQSCVHFSASLVYWTAYVEVRYFDRGTNKTVGSICECGVFGVSAPVESASGMVVLPNSDPLACSSNTTFSASQMQWVALIKKGNCTYSRKIQAAQRNGASAVVIYNIDGTGNDTNLMEHSDADDIVTIMIGNILGTKIANLTENGTDVYMAIVVANAYGLWLWAYALFFAFTGITAASVCYFAFLFIKRLYINHQLRIQQREIKREAKNAIAKLQVRTLRRGDPEVDSEDICCVVCTDAFKRDEKVTVLPCRHLYHKKCIEPWFLEHPTCPICKYNILKSKIDEDSNVMTSTSASQHDTSHSDIQTVNTTDHVHYDVDVQTQHVYQNPAFEDSVIMHQD</sequence>
<dbReference type="Gene3D" id="3.50.30.30">
    <property type="match status" value="1"/>
</dbReference>
<dbReference type="InterPro" id="IPR046450">
    <property type="entry name" value="PA_dom_sf"/>
</dbReference>
<dbReference type="Pfam" id="PF02225">
    <property type="entry name" value="PA"/>
    <property type="match status" value="1"/>
</dbReference>
<keyword evidence="3" id="KW-0479">Metal-binding</keyword>
<dbReference type="GO" id="GO:0016020">
    <property type="term" value="C:membrane"/>
    <property type="evidence" value="ECO:0007669"/>
    <property type="project" value="UniProtKB-SubCell"/>
</dbReference>
<dbReference type="SUPFAM" id="SSF52025">
    <property type="entry name" value="PA domain"/>
    <property type="match status" value="1"/>
</dbReference>
<evidence type="ECO:0000256" key="3">
    <source>
        <dbReference type="ARBA" id="ARBA00022723"/>
    </source>
</evidence>
<gene>
    <name evidence="11" type="ORF">E1301_Tti013715</name>
</gene>
<keyword evidence="7 9" id="KW-0472">Membrane</keyword>
<evidence type="ECO:0000259" key="10">
    <source>
        <dbReference type="PROSITE" id="PS50089"/>
    </source>
</evidence>
<accession>A0A5A9NJM0</accession>
<evidence type="ECO:0000256" key="5">
    <source>
        <dbReference type="ARBA" id="ARBA00022833"/>
    </source>
</evidence>
<comment type="subcellular location">
    <subcellularLocation>
        <location evidence="1">Membrane</location>
    </subcellularLocation>
</comment>
<keyword evidence="12" id="KW-1185">Reference proteome</keyword>
<evidence type="ECO:0000256" key="7">
    <source>
        <dbReference type="ARBA" id="ARBA00023136"/>
    </source>
</evidence>
<dbReference type="AlphaFoldDB" id="A0A5A9NJM0"/>
<dbReference type="SMART" id="SM00184">
    <property type="entry name" value="RING"/>
    <property type="match status" value="1"/>
</dbReference>